<feature type="region of interest" description="Disordered" evidence="1">
    <location>
        <begin position="93"/>
        <end position="125"/>
    </location>
</feature>
<dbReference type="AlphaFoldDB" id="A0A316I4X8"/>
<keyword evidence="3" id="KW-1185">Reference proteome</keyword>
<comment type="caution">
    <text evidence="2">The sequence shown here is derived from an EMBL/GenBank/DDBJ whole genome shotgun (WGS) entry which is preliminary data.</text>
</comment>
<evidence type="ECO:0000313" key="3">
    <source>
        <dbReference type="Proteomes" id="UP000245812"/>
    </source>
</evidence>
<reference evidence="2 3" key="1">
    <citation type="submission" date="2018-05" db="EMBL/GenBank/DDBJ databases">
        <title>Genomic Encyclopedia of Type Strains, Phase IV (KMG-IV): sequencing the most valuable type-strain genomes for metagenomic binning, comparative biology and taxonomic classification.</title>
        <authorList>
            <person name="Goeker M."/>
        </authorList>
    </citation>
    <scope>NUCLEOTIDE SEQUENCE [LARGE SCALE GENOMIC DNA]</scope>
    <source>
        <strain evidence="2 3">DSM 14263</strain>
    </source>
</reference>
<feature type="region of interest" description="Disordered" evidence="1">
    <location>
        <begin position="1"/>
        <end position="22"/>
    </location>
</feature>
<evidence type="ECO:0000256" key="1">
    <source>
        <dbReference type="SAM" id="MobiDB-lite"/>
    </source>
</evidence>
<sequence length="293" mass="32393">MDEQGEPRLPAAGAEPHEAPGAFIEVPLRADFARYDFALPMLRLDPGEEPPLDDDAAGPSHPAWPPPEAAGRPARRDALAWFLTLPALHAGRSAPATAHARMPAQDEPPPGAGPAPRRGRDHPVPLRRLSELPKLRVHRERSLAVGKCIYPRLPLGARDAVREIEFLAWAEEDPAVLALCRLDERHAFPDLAYPDDAGRHVPYRPHFVARTAVADYLVDLHEEPAAAARRRVAMRWCELVNALPAAQRGDRPWLYAPLGPLPFTPWRRRQTRLSDLLAGARFRLRAAHGAPAD</sequence>
<proteinExistence type="predicted"/>
<name>A0A316I4X8_9GAMM</name>
<accession>A0A316I4X8</accession>
<gene>
    <name evidence="2" type="ORF">C7456_10542</name>
</gene>
<dbReference type="Proteomes" id="UP000245812">
    <property type="component" value="Unassembled WGS sequence"/>
</dbReference>
<protein>
    <submittedName>
        <fullName evidence="2">Uncharacterized protein</fullName>
    </submittedName>
</protein>
<dbReference type="EMBL" id="QGHC01000005">
    <property type="protein sequence ID" value="PWK88512.1"/>
    <property type="molecule type" value="Genomic_DNA"/>
</dbReference>
<evidence type="ECO:0000313" key="2">
    <source>
        <dbReference type="EMBL" id="PWK88512.1"/>
    </source>
</evidence>
<feature type="compositionally biased region" description="Acidic residues" evidence="1">
    <location>
        <begin position="47"/>
        <end position="56"/>
    </location>
</feature>
<feature type="region of interest" description="Disordered" evidence="1">
    <location>
        <begin position="43"/>
        <end position="71"/>
    </location>
</feature>
<dbReference type="OrthoDB" id="9803459at2"/>
<organism evidence="2 3">
    <name type="scientific">Fulvimonas soli</name>
    <dbReference type="NCBI Taxonomy" id="155197"/>
    <lineage>
        <taxon>Bacteria</taxon>
        <taxon>Pseudomonadati</taxon>
        <taxon>Pseudomonadota</taxon>
        <taxon>Gammaproteobacteria</taxon>
        <taxon>Lysobacterales</taxon>
        <taxon>Rhodanobacteraceae</taxon>
        <taxon>Fulvimonas</taxon>
    </lineage>
</organism>
<dbReference type="RefSeq" id="WP_109723134.1">
    <property type="nucleotide sequence ID" value="NZ_MSZV01000025.1"/>
</dbReference>
<feature type="compositionally biased region" description="Low complexity" evidence="1">
    <location>
        <begin position="10"/>
        <end position="22"/>
    </location>
</feature>